<proteinExistence type="predicted"/>
<name>A0ACD4CZG7_9HYPH</name>
<dbReference type="Proteomes" id="UP001061991">
    <property type="component" value="Plasmid p_unnamed1"/>
</dbReference>
<reference evidence="1" key="1">
    <citation type="submission" date="2022-09" db="EMBL/GenBank/DDBJ databases">
        <title>Interaction between co-microsymbionts with complementary sets of symbiotic genes in legume-rhizobium systems.</title>
        <authorList>
            <person name="Safronova V."/>
            <person name="Sazanova A."/>
            <person name="Afonin A."/>
            <person name="Chirak E."/>
        </authorList>
    </citation>
    <scope>NUCLEOTIDE SEQUENCE</scope>
    <source>
        <strain evidence="1">A18/3m</strain>
    </source>
</reference>
<accession>A0ACD4CZG7</accession>
<sequence>MVARSVASVLTDFTPKHVPAERVTVFAAVSRDRAELLAEIEEPSEDVVELIDYELKVKEAFVAGRRIWPGRGRGAVRGRENPA</sequence>
<geneLocation type="plasmid" evidence="1 2">
    <name>p_unnamed1</name>
</geneLocation>
<evidence type="ECO:0000313" key="2">
    <source>
        <dbReference type="Proteomes" id="UP001061991"/>
    </source>
</evidence>
<dbReference type="EMBL" id="CP104972">
    <property type="protein sequence ID" value="UXN58922.1"/>
    <property type="molecule type" value="Genomic_DNA"/>
</dbReference>
<keyword evidence="2" id="KW-1185">Reference proteome</keyword>
<evidence type="ECO:0000313" key="1">
    <source>
        <dbReference type="EMBL" id="UXN58922.1"/>
    </source>
</evidence>
<protein>
    <submittedName>
        <fullName evidence="1">Uncharacterized protein</fullName>
    </submittedName>
</protein>
<gene>
    <name evidence="1" type="ORF">N8E88_08440</name>
</gene>
<organism evidence="1 2">
    <name type="scientific">Phyllobacterium zundukense</name>
    <dbReference type="NCBI Taxonomy" id="1867719"/>
    <lineage>
        <taxon>Bacteria</taxon>
        <taxon>Pseudomonadati</taxon>
        <taxon>Pseudomonadota</taxon>
        <taxon>Alphaproteobacteria</taxon>
        <taxon>Hyphomicrobiales</taxon>
        <taxon>Phyllobacteriaceae</taxon>
        <taxon>Phyllobacterium</taxon>
    </lineage>
</organism>
<keyword evidence="1" id="KW-0614">Plasmid</keyword>